<keyword evidence="3" id="KW-1185">Reference proteome</keyword>
<sequence>ALLDQLAQLPQFAKELAPLQRAQERFQENQVRVPTAQERYTQTAKELRSKEEAMHRATKAEAEAEAWLAAATATAMQAALDHAVAKAKHAEAVALVAEEADIKRVPQGYTSDGKRVVFAVDDDLLKDVSAHGEEEQKTPRELEAVIKEKCEQVAAIQAAVHEHVARVKDICSGATKRQRVDQSGQAARGSAAEAAPAAATDPEPEKRVSPAQGESAPTAEVKAAADAEGAAVLETERKKIVEKAKAGGKGATGSGSASASGDGYGSITELDNRWYMKVGGQLVVPCNGEATRNRGRGSLIDYVILKVGMADALMLRIVPEVPWRTRVGLCIHLKYGKMGWWSGTMITAKALPTVPRPTVRPDPPSKRHHEKLREAKMKRHESLEQHLQGTCEGLNREPPVSESSVGFAISAEHWQQAQALCRGGRWVPTPHFLLDRDQALRDAIASPYETWVGLGTAWGWTTGNYLEELMLVAESKDLHRGLQEEEELHNQWKGMMTGVPEIDNEGFDVLCDISERLKIWIFGKALAGAKRGFHAWATKMWKTTPGVLHRCAKGTIGKPGEIAPPTTVYSSPIEAMGHRADKWQKIWSSPTFNPAEVFKSVGYVNLRAKKEELLELSVGVIRPAVASMIARKSKGAGLMGPVEVRRLPDEAIDELKDLSAAIETHCMWPGQVFVVIGAVAPKPRGGDRVLDLLPFLVKLWAKVRSSETLRWAIDADEHWDTAI</sequence>
<gene>
    <name evidence="2" type="ORF">PCOR1329_LOCUS1948</name>
</gene>
<dbReference type="EMBL" id="CAUYUJ010000477">
    <property type="protein sequence ID" value="CAK0790748.1"/>
    <property type="molecule type" value="Genomic_DNA"/>
</dbReference>
<feature type="region of interest" description="Disordered" evidence="1">
    <location>
        <begin position="174"/>
        <end position="228"/>
    </location>
</feature>
<accession>A0ABN9PGU1</accession>
<evidence type="ECO:0000313" key="3">
    <source>
        <dbReference type="Proteomes" id="UP001189429"/>
    </source>
</evidence>
<evidence type="ECO:0000313" key="2">
    <source>
        <dbReference type="EMBL" id="CAK0790748.1"/>
    </source>
</evidence>
<proteinExistence type="predicted"/>
<evidence type="ECO:0000256" key="1">
    <source>
        <dbReference type="SAM" id="MobiDB-lite"/>
    </source>
</evidence>
<feature type="region of interest" description="Disordered" evidence="1">
    <location>
        <begin position="243"/>
        <end position="263"/>
    </location>
</feature>
<feature type="non-terminal residue" evidence="2">
    <location>
        <position position="1"/>
    </location>
</feature>
<feature type="compositionally biased region" description="Low complexity" evidence="1">
    <location>
        <begin position="186"/>
        <end position="199"/>
    </location>
</feature>
<feature type="compositionally biased region" description="Low complexity" evidence="1">
    <location>
        <begin position="216"/>
        <end position="228"/>
    </location>
</feature>
<dbReference type="Proteomes" id="UP001189429">
    <property type="component" value="Unassembled WGS sequence"/>
</dbReference>
<name>A0ABN9PGU1_9DINO</name>
<organism evidence="2 3">
    <name type="scientific">Prorocentrum cordatum</name>
    <dbReference type="NCBI Taxonomy" id="2364126"/>
    <lineage>
        <taxon>Eukaryota</taxon>
        <taxon>Sar</taxon>
        <taxon>Alveolata</taxon>
        <taxon>Dinophyceae</taxon>
        <taxon>Prorocentrales</taxon>
        <taxon>Prorocentraceae</taxon>
        <taxon>Prorocentrum</taxon>
    </lineage>
</organism>
<reference evidence="2" key="1">
    <citation type="submission" date="2023-10" db="EMBL/GenBank/DDBJ databases">
        <authorList>
            <person name="Chen Y."/>
            <person name="Shah S."/>
            <person name="Dougan E. K."/>
            <person name="Thang M."/>
            <person name="Chan C."/>
        </authorList>
    </citation>
    <scope>NUCLEOTIDE SEQUENCE [LARGE SCALE GENOMIC DNA]</scope>
</reference>
<comment type="caution">
    <text evidence="2">The sequence shown here is derived from an EMBL/GenBank/DDBJ whole genome shotgun (WGS) entry which is preliminary data.</text>
</comment>
<feature type="non-terminal residue" evidence="2">
    <location>
        <position position="723"/>
    </location>
</feature>
<protein>
    <submittedName>
        <fullName evidence="2">Uncharacterized protein</fullName>
    </submittedName>
</protein>